<keyword evidence="5 11" id="KW-0963">Cytoplasm</keyword>
<dbReference type="EC" id="2.1.1.211" evidence="3 11"/>
<dbReference type="PANTHER" id="PTHR21210:SF0">
    <property type="entry name" value="TRNA (URACIL-O(2)-)-METHYLTRANSFERASE-RELATED"/>
    <property type="match status" value="1"/>
</dbReference>
<evidence type="ECO:0000313" key="13">
    <source>
        <dbReference type="EMBL" id="KAJ5376867.1"/>
    </source>
</evidence>
<evidence type="ECO:0000256" key="9">
    <source>
        <dbReference type="ARBA" id="ARBA00022694"/>
    </source>
</evidence>
<comment type="catalytic activity">
    <reaction evidence="10 11">
        <text>uridine(44) in tRNA(Ser) + S-adenosyl-L-methionine = 2'-O-methyluridine(44) in tRNA(Ser) + S-adenosyl-L-homocysteine + H(+)</text>
        <dbReference type="Rhea" id="RHEA:43100"/>
        <dbReference type="Rhea" id="RHEA-COMP:10339"/>
        <dbReference type="Rhea" id="RHEA-COMP:10340"/>
        <dbReference type="ChEBI" id="CHEBI:15378"/>
        <dbReference type="ChEBI" id="CHEBI:57856"/>
        <dbReference type="ChEBI" id="CHEBI:59789"/>
        <dbReference type="ChEBI" id="CHEBI:65315"/>
        <dbReference type="ChEBI" id="CHEBI:74478"/>
        <dbReference type="EC" id="2.1.1.211"/>
    </reaction>
</comment>
<dbReference type="Proteomes" id="UP001147747">
    <property type="component" value="Unassembled WGS sequence"/>
</dbReference>
<dbReference type="GO" id="GO:0005737">
    <property type="term" value="C:cytoplasm"/>
    <property type="evidence" value="ECO:0007669"/>
    <property type="project" value="UniProtKB-SubCell"/>
</dbReference>
<dbReference type="RefSeq" id="XP_056481897.1">
    <property type="nucleotide sequence ID" value="XM_056638390.1"/>
</dbReference>
<keyword evidence="8 11" id="KW-0949">S-adenosyl-L-methionine</keyword>
<evidence type="ECO:0000256" key="7">
    <source>
        <dbReference type="ARBA" id="ARBA00022679"/>
    </source>
</evidence>
<accession>A0A9W9SDY5</accession>
<evidence type="ECO:0000256" key="4">
    <source>
        <dbReference type="ARBA" id="ARBA00017788"/>
    </source>
</evidence>
<dbReference type="AlphaFoldDB" id="A0A9W9SDY5"/>
<evidence type="ECO:0000256" key="12">
    <source>
        <dbReference type="SAM" id="MobiDB-lite"/>
    </source>
</evidence>
<evidence type="ECO:0000256" key="8">
    <source>
        <dbReference type="ARBA" id="ARBA00022691"/>
    </source>
</evidence>
<sequence length="375" mass="41674">MKISSQTVRTDADQWRRLPSPGTDIIGNDKLNDKNGVVPHNLVEKTYARLNDIYAQNLIKNWAEEAEPAKHVFEDLAIAAFIIELWRSLYGTVPKSESSENSCPADFPGFVDMACGNGVLVYVLLMEGYSGLGFDARRRISWRTFPEPVQDRLVEKVFIPKPFIDVLEPEEIGVDAELGNYPKGTFLISNHADELTVWTPLIAALACPTSPLPFLAIPCCSHSLSGDKFRYPPSETGTQPLDQGDNSCQKKASIDQNPQPASGDLRALRLLKQKEKTEEGMFTSMYGSLTAKTMGIAQEVGYEVQRSKLQIPSTRDMGITGCQEGNLANEELQEKTMQIIRRECEDDGGIQAAARKWVERARNVHRGDEEGSTVH</sequence>
<dbReference type="GO" id="GO:0141101">
    <property type="term" value="F:tRNA(Ser) (uridine(44)-2'-O-)-methyltransferase activity"/>
    <property type="evidence" value="ECO:0007669"/>
    <property type="project" value="UniProtKB-EC"/>
</dbReference>
<gene>
    <name evidence="13" type="ORF">N7509_013753</name>
</gene>
<reference evidence="13" key="1">
    <citation type="submission" date="2022-12" db="EMBL/GenBank/DDBJ databases">
        <authorList>
            <person name="Petersen C."/>
        </authorList>
    </citation>
    <scope>NUCLEOTIDE SEQUENCE</scope>
    <source>
        <strain evidence="13">IBT 29677</strain>
    </source>
</reference>
<evidence type="ECO:0000256" key="2">
    <source>
        <dbReference type="ARBA" id="ARBA00009056"/>
    </source>
</evidence>
<feature type="region of interest" description="Disordered" evidence="12">
    <location>
        <begin position="230"/>
        <end position="263"/>
    </location>
</feature>
<dbReference type="InterPro" id="IPR011671">
    <property type="entry name" value="tRNA_uracil_MeTrfase"/>
</dbReference>
<feature type="compositionally biased region" description="Polar residues" evidence="12">
    <location>
        <begin position="235"/>
        <end position="260"/>
    </location>
</feature>
<organism evidence="13 14">
    <name type="scientific">Penicillium cosmopolitanum</name>
    <dbReference type="NCBI Taxonomy" id="1131564"/>
    <lineage>
        <taxon>Eukaryota</taxon>
        <taxon>Fungi</taxon>
        <taxon>Dikarya</taxon>
        <taxon>Ascomycota</taxon>
        <taxon>Pezizomycotina</taxon>
        <taxon>Eurotiomycetes</taxon>
        <taxon>Eurotiomycetidae</taxon>
        <taxon>Eurotiales</taxon>
        <taxon>Aspergillaceae</taxon>
        <taxon>Penicillium</taxon>
    </lineage>
</organism>
<comment type="similarity">
    <text evidence="2 11">Belongs to the TRM44 family.</text>
</comment>
<comment type="subcellular location">
    <subcellularLocation>
        <location evidence="1 11">Cytoplasm</location>
    </subcellularLocation>
</comment>
<comment type="function">
    <text evidence="11">Adenosyl-L-methionine (AdoMet)-dependent tRNA (uracil-O(2)-)-methyltransferase.</text>
</comment>
<evidence type="ECO:0000256" key="11">
    <source>
        <dbReference type="RuleBase" id="RU368004"/>
    </source>
</evidence>
<keyword evidence="6 11" id="KW-0489">Methyltransferase</keyword>
<dbReference type="PANTHER" id="PTHR21210">
    <property type="entry name" value="TRNA (URACIL-O(2)-)-METHYLTRANSFERASE-RELATED"/>
    <property type="match status" value="1"/>
</dbReference>
<dbReference type="GeneID" id="81377370"/>
<protein>
    <recommendedName>
        <fullName evidence="4 11">tRNA (uracil-O(2)-)-methyltransferase</fullName>
        <ecNumber evidence="3 11">2.1.1.211</ecNumber>
    </recommendedName>
</protein>
<reference evidence="13" key="2">
    <citation type="journal article" date="2023" name="IMA Fungus">
        <title>Comparative genomic study of the Penicillium genus elucidates a diverse pangenome and 15 lateral gene transfer events.</title>
        <authorList>
            <person name="Petersen C."/>
            <person name="Sorensen T."/>
            <person name="Nielsen M.R."/>
            <person name="Sondergaard T.E."/>
            <person name="Sorensen J.L."/>
            <person name="Fitzpatrick D.A."/>
            <person name="Frisvad J.C."/>
            <person name="Nielsen K.L."/>
        </authorList>
    </citation>
    <scope>NUCLEOTIDE SEQUENCE</scope>
    <source>
        <strain evidence="13">IBT 29677</strain>
    </source>
</reference>
<comment type="caution">
    <text evidence="13">The sequence shown here is derived from an EMBL/GenBank/DDBJ whole genome shotgun (WGS) entry which is preliminary data.</text>
</comment>
<evidence type="ECO:0000256" key="5">
    <source>
        <dbReference type="ARBA" id="ARBA00022490"/>
    </source>
</evidence>
<evidence type="ECO:0000256" key="1">
    <source>
        <dbReference type="ARBA" id="ARBA00004496"/>
    </source>
</evidence>
<keyword evidence="7 11" id="KW-0808">Transferase</keyword>
<keyword evidence="9 11" id="KW-0819">tRNA processing</keyword>
<evidence type="ECO:0000256" key="3">
    <source>
        <dbReference type="ARBA" id="ARBA00012795"/>
    </source>
</evidence>
<proteinExistence type="inferred from homology"/>
<evidence type="ECO:0000256" key="10">
    <source>
        <dbReference type="ARBA" id="ARBA00047957"/>
    </source>
</evidence>
<name>A0A9W9SDY5_9EURO</name>
<dbReference type="OrthoDB" id="10047021at2759"/>
<dbReference type="GO" id="GO:0030488">
    <property type="term" value="P:tRNA methylation"/>
    <property type="evidence" value="ECO:0007669"/>
    <property type="project" value="UniProtKB-UniRule"/>
</dbReference>
<dbReference type="Pfam" id="PF07757">
    <property type="entry name" value="AdoMet_MTase"/>
    <property type="match status" value="1"/>
</dbReference>
<evidence type="ECO:0000256" key="6">
    <source>
        <dbReference type="ARBA" id="ARBA00022603"/>
    </source>
</evidence>
<dbReference type="EMBL" id="JAPZBU010000012">
    <property type="protein sequence ID" value="KAJ5376867.1"/>
    <property type="molecule type" value="Genomic_DNA"/>
</dbReference>
<evidence type="ECO:0000313" key="14">
    <source>
        <dbReference type="Proteomes" id="UP001147747"/>
    </source>
</evidence>
<keyword evidence="14" id="KW-1185">Reference proteome</keyword>